<accession>A0A6D2JFR8</accession>
<dbReference type="Gene3D" id="2.40.50.140">
    <property type="entry name" value="Nucleic acid-binding proteins"/>
    <property type="match status" value="1"/>
</dbReference>
<name>A0A6D2JFR8_9BRAS</name>
<evidence type="ECO:0000313" key="3">
    <source>
        <dbReference type="EMBL" id="CAA7042324.1"/>
    </source>
</evidence>
<dbReference type="Pfam" id="PF02721">
    <property type="entry name" value="DUF223"/>
    <property type="match status" value="1"/>
</dbReference>
<gene>
    <name evidence="3" type="ORF">MERR_LOCUS29559</name>
</gene>
<evidence type="ECO:0000313" key="4">
    <source>
        <dbReference type="Proteomes" id="UP000467841"/>
    </source>
</evidence>
<dbReference type="AlphaFoldDB" id="A0A6D2JFR8"/>
<dbReference type="Proteomes" id="UP000467841">
    <property type="component" value="Unassembled WGS sequence"/>
</dbReference>
<keyword evidence="4" id="KW-1185">Reference proteome</keyword>
<dbReference type="OrthoDB" id="1935380at2759"/>
<evidence type="ECO:0000256" key="1">
    <source>
        <dbReference type="SAM" id="MobiDB-lite"/>
    </source>
</evidence>
<sequence length="225" mass="25507">MAKEGPEVMIGDGPEGDRSDRMAKQAGMFSLLKELHTFSTRRKPTTIRVKVYRRVEDWDASFQRTLDFILVDSEGTKIHASVNTRAMDRFDSLPEGAWAQISGVLVSTSNCRNRNHFLSTHMCMLVIPSDATITPIPPLTDRNFFKFTPFEDVKFGYFNIAYPIEIYRMEVEKMVVNGGKYCRFWFIPEIPGVDDLAMVGRHDSDKAISALGTSEANQLRSICPL</sequence>
<reference evidence="3" key="1">
    <citation type="submission" date="2020-01" db="EMBL/GenBank/DDBJ databases">
        <authorList>
            <person name="Mishra B."/>
        </authorList>
    </citation>
    <scope>NUCLEOTIDE SEQUENCE [LARGE SCALE GENOMIC DNA]</scope>
</reference>
<feature type="region of interest" description="Disordered" evidence="1">
    <location>
        <begin position="1"/>
        <end position="20"/>
    </location>
</feature>
<evidence type="ECO:0000259" key="2">
    <source>
        <dbReference type="Pfam" id="PF02721"/>
    </source>
</evidence>
<feature type="domain" description="Replication protein A 70 kDa DNA-binding subunit B/D first OB fold" evidence="2">
    <location>
        <begin position="36"/>
        <end position="110"/>
    </location>
</feature>
<dbReference type="EMBL" id="CACVBM020001266">
    <property type="protein sequence ID" value="CAA7042324.1"/>
    <property type="molecule type" value="Genomic_DNA"/>
</dbReference>
<proteinExistence type="predicted"/>
<protein>
    <recommendedName>
        <fullName evidence="2">Replication protein A 70 kDa DNA-binding subunit B/D first OB fold domain-containing protein</fullName>
    </recommendedName>
</protein>
<dbReference type="SUPFAM" id="SSF50249">
    <property type="entry name" value="Nucleic acid-binding proteins"/>
    <property type="match status" value="1"/>
</dbReference>
<dbReference type="InterPro" id="IPR012340">
    <property type="entry name" value="NA-bd_OB-fold"/>
</dbReference>
<organism evidence="3 4">
    <name type="scientific">Microthlaspi erraticum</name>
    <dbReference type="NCBI Taxonomy" id="1685480"/>
    <lineage>
        <taxon>Eukaryota</taxon>
        <taxon>Viridiplantae</taxon>
        <taxon>Streptophyta</taxon>
        <taxon>Embryophyta</taxon>
        <taxon>Tracheophyta</taxon>
        <taxon>Spermatophyta</taxon>
        <taxon>Magnoliopsida</taxon>
        <taxon>eudicotyledons</taxon>
        <taxon>Gunneridae</taxon>
        <taxon>Pentapetalae</taxon>
        <taxon>rosids</taxon>
        <taxon>malvids</taxon>
        <taxon>Brassicales</taxon>
        <taxon>Brassicaceae</taxon>
        <taxon>Coluteocarpeae</taxon>
        <taxon>Microthlaspi</taxon>
    </lineage>
</organism>
<comment type="caution">
    <text evidence="3">The sequence shown here is derived from an EMBL/GenBank/DDBJ whole genome shotgun (WGS) entry which is preliminary data.</text>
</comment>
<dbReference type="InterPro" id="IPR003871">
    <property type="entry name" value="RFA1B/D_OB_1st"/>
</dbReference>